<protein>
    <submittedName>
        <fullName evidence="1">Uncharacterized protein</fullName>
    </submittedName>
</protein>
<name>A0A7J7G093_CAMSI</name>
<dbReference type="EMBL" id="JACBKZ010000014">
    <property type="protein sequence ID" value="KAF5933631.1"/>
    <property type="molecule type" value="Genomic_DNA"/>
</dbReference>
<evidence type="ECO:0000313" key="2">
    <source>
        <dbReference type="Proteomes" id="UP000593564"/>
    </source>
</evidence>
<keyword evidence="2" id="KW-1185">Reference proteome</keyword>
<sequence>MPNDDISCKQYKYGMLGSLSIKASEVHNTRTLKCNAQWTKPTLDSSHACQDSGQNTLK</sequence>
<dbReference type="AlphaFoldDB" id="A0A7J7G093"/>
<proteinExistence type="predicted"/>
<reference evidence="2" key="1">
    <citation type="journal article" date="2020" name="Nat. Commun.">
        <title>Genome assembly of wild tea tree DASZ reveals pedigree and selection history of tea varieties.</title>
        <authorList>
            <person name="Zhang W."/>
            <person name="Zhang Y."/>
            <person name="Qiu H."/>
            <person name="Guo Y."/>
            <person name="Wan H."/>
            <person name="Zhang X."/>
            <person name="Scossa F."/>
            <person name="Alseekh S."/>
            <person name="Zhang Q."/>
            <person name="Wang P."/>
            <person name="Xu L."/>
            <person name="Schmidt M.H."/>
            <person name="Jia X."/>
            <person name="Li D."/>
            <person name="Zhu A."/>
            <person name="Guo F."/>
            <person name="Chen W."/>
            <person name="Ni D."/>
            <person name="Usadel B."/>
            <person name="Fernie A.R."/>
            <person name="Wen W."/>
        </authorList>
    </citation>
    <scope>NUCLEOTIDE SEQUENCE [LARGE SCALE GENOMIC DNA]</scope>
    <source>
        <strain evidence="2">cv. G240</strain>
    </source>
</reference>
<reference evidence="1 2" key="2">
    <citation type="submission" date="2020-07" db="EMBL/GenBank/DDBJ databases">
        <title>Genome assembly of wild tea tree DASZ reveals pedigree and selection history of tea varieties.</title>
        <authorList>
            <person name="Zhang W."/>
        </authorList>
    </citation>
    <scope>NUCLEOTIDE SEQUENCE [LARGE SCALE GENOMIC DNA]</scope>
    <source>
        <strain evidence="2">cv. G240</strain>
        <tissue evidence="1">Leaf</tissue>
    </source>
</reference>
<organism evidence="1 2">
    <name type="scientific">Camellia sinensis</name>
    <name type="common">Tea plant</name>
    <name type="synonym">Thea sinensis</name>
    <dbReference type="NCBI Taxonomy" id="4442"/>
    <lineage>
        <taxon>Eukaryota</taxon>
        <taxon>Viridiplantae</taxon>
        <taxon>Streptophyta</taxon>
        <taxon>Embryophyta</taxon>
        <taxon>Tracheophyta</taxon>
        <taxon>Spermatophyta</taxon>
        <taxon>Magnoliopsida</taxon>
        <taxon>eudicotyledons</taxon>
        <taxon>Gunneridae</taxon>
        <taxon>Pentapetalae</taxon>
        <taxon>asterids</taxon>
        <taxon>Ericales</taxon>
        <taxon>Theaceae</taxon>
        <taxon>Camellia</taxon>
    </lineage>
</organism>
<dbReference type="Proteomes" id="UP000593564">
    <property type="component" value="Unassembled WGS sequence"/>
</dbReference>
<comment type="caution">
    <text evidence="1">The sequence shown here is derived from an EMBL/GenBank/DDBJ whole genome shotgun (WGS) entry which is preliminary data.</text>
</comment>
<gene>
    <name evidence="1" type="ORF">HYC85_029802</name>
</gene>
<accession>A0A7J7G093</accession>
<evidence type="ECO:0000313" key="1">
    <source>
        <dbReference type="EMBL" id="KAF5933631.1"/>
    </source>
</evidence>